<protein>
    <submittedName>
        <fullName evidence="1">Uncharacterized protein</fullName>
    </submittedName>
</protein>
<evidence type="ECO:0000313" key="1">
    <source>
        <dbReference type="EMBL" id="SFV86318.1"/>
    </source>
</evidence>
<dbReference type="AlphaFoldDB" id="A0A1W1DXH7"/>
<evidence type="ECO:0000313" key="2">
    <source>
        <dbReference type="EMBL" id="SFV88353.1"/>
    </source>
</evidence>
<accession>A0A1W1DXH7</accession>
<dbReference type="EMBL" id="FPHZ01000142">
    <property type="protein sequence ID" value="SFV88353.1"/>
    <property type="molecule type" value="Genomic_DNA"/>
</dbReference>
<sequence length="37" mass="4452">MFFIQNHKKVQSINDFYYFNEDINRVIHSFVGNSIEG</sequence>
<dbReference type="EMBL" id="FPHY01000071">
    <property type="protein sequence ID" value="SFV86318.1"/>
    <property type="molecule type" value="Genomic_DNA"/>
</dbReference>
<gene>
    <name evidence="1" type="ORF">MNB_SUP05-SYMBIONT-4-620</name>
    <name evidence="2" type="ORF">MNB_SUP05-SYMBIONT-5-1020</name>
</gene>
<organism evidence="1">
    <name type="scientific">hydrothermal vent metagenome</name>
    <dbReference type="NCBI Taxonomy" id="652676"/>
    <lineage>
        <taxon>unclassified sequences</taxon>
        <taxon>metagenomes</taxon>
        <taxon>ecological metagenomes</taxon>
    </lineage>
</organism>
<name>A0A1W1DXH7_9ZZZZ</name>
<proteinExistence type="predicted"/>
<reference evidence="1" key="1">
    <citation type="submission" date="2016-10" db="EMBL/GenBank/DDBJ databases">
        <authorList>
            <person name="de Groot N.N."/>
        </authorList>
    </citation>
    <scope>NUCLEOTIDE SEQUENCE</scope>
</reference>